<protein>
    <submittedName>
        <fullName evidence="2">Uncharacterized protein</fullName>
    </submittedName>
</protein>
<evidence type="ECO:0000256" key="1">
    <source>
        <dbReference type="SAM" id="MobiDB-lite"/>
    </source>
</evidence>
<proteinExistence type="predicted"/>
<comment type="caution">
    <text evidence="2">The sequence shown here is derived from an EMBL/GenBank/DDBJ whole genome shotgun (WGS) entry which is preliminary data.</text>
</comment>
<dbReference type="EMBL" id="JBHFFA010000003">
    <property type="protein sequence ID" value="KAL2633753.1"/>
    <property type="molecule type" value="Genomic_DNA"/>
</dbReference>
<keyword evidence="3" id="KW-1185">Reference proteome</keyword>
<organism evidence="2 3">
    <name type="scientific">Riccia fluitans</name>
    <dbReference type="NCBI Taxonomy" id="41844"/>
    <lineage>
        <taxon>Eukaryota</taxon>
        <taxon>Viridiplantae</taxon>
        <taxon>Streptophyta</taxon>
        <taxon>Embryophyta</taxon>
        <taxon>Marchantiophyta</taxon>
        <taxon>Marchantiopsida</taxon>
        <taxon>Marchantiidae</taxon>
        <taxon>Marchantiales</taxon>
        <taxon>Ricciaceae</taxon>
        <taxon>Riccia</taxon>
    </lineage>
</organism>
<reference evidence="2 3" key="1">
    <citation type="submission" date="2024-09" db="EMBL/GenBank/DDBJ databases">
        <title>Chromosome-scale assembly of Riccia fluitans.</title>
        <authorList>
            <person name="Paukszto L."/>
            <person name="Sawicki J."/>
            <person name="Karawczyk K."/>
            <person name="Piernik-Szablinska J."/>
            <person name="Szczecinska M."/>
            <person name="Mazdziarz M."/>
        </authorList>
    </citation>
    <scope>NUCLEOTIDE SEQUENCE [LARGE SCALE GENOMIC DNA]</scope>
    <source>
        <strain evidence="2">Rf_01</strain>
        <tissue evidence="2">Aerial parts of the thallus</tissue>
    </source>
</reference>
<dbReference type="AlphaFoldDB" id="A0ABD1YSK8"/>
<accession>A0ABD1YSK8</accession>
<evidence type="ECO:0000313" key="3">
    <source>
        <dbReference type="Proteomes" id="UP001605036"/>
    </source>
</evidence>
<evidence type="ECO:0000313" key="2">
    <source>
        <dbReference type="EMBL" id="KAL2633753.1"/>
    </source>
</evidence>
<dbReference type="Proteomes" id="UP001605036">
    <property type="component" value="Unassembled WGS sequence"/>
</dbReference>
<gene>
    <name evidence="2" type="ORF">R1flu_005232</name>
</gene>
<sequence length="345" mass="36492">MAAAVGTIYAHSLSFNPVKAKLGRDECDMKLLGVSELADGTLNFSFGVASEEPSFSGNNTLDTSMAAVQAPVASVQLPLRLPSAFQKKSPISVSTRRREHLGSSRDSLPKEDELPKPAVISGVFHHPEIKKENGLVLERVDKSIFDEAVSSQSSTSSRKTPGHTLPTRMKSKFVKQSPVPSTSGAIRAAVDVSAKSSVVRVEDNISAPKKISSEVTKSEALIHTRGNLDVDVSVQTGIVNAEPAVREHGDTQTSAKPISGAIFSEDSDTDSATNAGDSQTFGGLSIQGLSVSISSRESVEKAGVKRGREGAFVTIVRPNSVPREYNGKVSGAKSETWSTLPSSVF</sequence>
<feature type="region of interest" description="Disordered" evidence="1">
    <location>
        <begin position="88"/>
        <end position="114"/>
    </location>
</feature>
<feature type="compositionally biased region" description="Basic and acidic residues" evidence="1">
    <location>
        <begin position="100"/>
        <end position="114"/>
    </location>
</feature>
<name>A0ABD1YSK8_9MARC</name>